<keyword evidence="2" id="KW-1185">Reference proteome</keyword>
<feature type="non-terminal residue" evidence="1">
    <location>
        <position position="156"/>
    </location>
</feature>
<organism evidence="1 2">
    <name type="scientific">Mycena albidolilacea</name>
    <dbReference type="NCBI Taxonomy" id="1033008"/>
    <lineage>
        <taxon>Eukaryota</taxon>
        <taxon>Fungi</taxon>
        <taxon>Dikarya</taxon>
        <taxon>Basidiomycota</taxon>
        <taxon>Agaricomycotina</taxon>
        <taxon>Agaricomycetes</taxon>
        <taxon>Agaricomycetidae</taxon>
        <taxon>Agaricales</taxon>
        <taxon>Marasmiineae</taxon>
        <taxon>Mycenaceae</taxon>
        <taxon>Mycena</taxon>
    </lineage>
</organism>
<name>A0AAD7A7H1_9AGAR</name>
<sequence length="156" mass="17886">KIYHAVCKVVLASLEPRSRNGEAIRFGDGVTQVAYPGILIEPMDFEELAPWLAIRNSKANHPCPKCVVHHNDLHKLSADAELRTSESMCAVFNKAKDSPATQRQEFLKSYGLQFFELFLWRFDHSDPYDAAGYDLLHYFDSGIWGKHVWPCLKEYL</sequence>
<dbReference type="AlphaFoldDB" id="A0AAD7A7H1"/>
<dbReference type="Pfam" id="PF18759">
    <property type="entry name" value="Plavaka"/>
    <property type="match status" value="1"/>
</dbReference>
<protein>
    <submittedName>
        <fullName evidence="1">Uncharacterized protein</fullName>
    </submittedName>
</protein>
<dbReference type="EMBL" id="JARIHO010000013">
    <property type="protein sequence ID" value="KAJ7351317.1"/>
    <property type="molecule type" value="Genomic_DNA"/>
</dbReference>
<gene>
    <name evidence="1" type="ORF">DFH08DRAFT_615477</name>
</gene>
<reference evidence="1" key="1">
    <citation type="submission" date="2023-03" db="EMBL/GenBank/DDBJ databases">
        <title>Massive genome expansion in bonnet fungi (Mycena s.s.) driven by repeated elements and novel gene families across ecological guilds.</title>
        <authorList>
            <consortium name="Lawrence Berkeley National Laboratory"/>
            <person name="Harder C.B."/>
            <person name="Miyauchi S."/>
            <person name="Viragh M."/>
            <person name="Kuo A."/>
            <person name="Thoen E."/>
            <person name="Andreopoulos B."/>
            <person name="Lu D."/>
            <person name="Skrede I."/>
            <person name="Drula E."/>
            <person name="Henrissat B."/>
            <person name="Morin E."/>
            <person name="Kohler A."/>
            <person name="Barry K."/>
            <person name="LaButti K."/>
            <person name="Morin E."/>
            <person name="Salamov A."/>
            <person name="Lipzen A."/>
            <person name="Mereny Z."/>
            <person name="Hegedus B."/>
            <person name="Baldrian P."/>
            <person name="Stursova M."/>
            <person name="Weitz H."/>
            <person name="Taylor A."/>
            <person name="Grigoriev I.V."/>
            <person name="Nagy L.G."/>
            <person name="Martin F."/>
            <person name="Kauserud H."/>
        </authorList>
    </citation>
    <scope>NUCLEOTIDE SEQUENCE</scope>
    <source>
        <strain evidence="1">CBHHK002</strain>
    </source>
</reference>
<dbReference type="Proteomes" id="UP001218218">
    <property type="component" value="Unassembled WGS sequence"/>
</dbReference>
<proteinExistence type="predicted"/>
<evidence type="ECO:0000313" key="1">
    <source>
        <dbReference type="EMBL" id="KAJ7351317.1"/>
    </source>
</evidence>
<evidence type="ECO:0000313" key="2">
    <source>
        <dbReference type="Proteomes" id="UP001218218"/>
    </source>
</evidence>
<feature type="non-terminal residue" evidence="1">
    <location>
        <position position="1"/>
    </location>
</feature>
<comment type="caution">
    <text evidence="1">The sequence shown here is derived from an EMBL/GenBank/DDBJ whole genome shotgun (WGS) entry which is preliminary data.</text>
</comment>
<dbReference type="InterPro" id="IPR041078">
    <property type="entry name" value="Plavaka"/>
</dbReference>
<accession>A0AAD7A7H1</accession>